<gene>
    <name evidence="1" type="ORF">AVEN_88642_1</name>
</gene>
<protein>
    <submittedName>
        <fullName evidence="1">Uncharacterized protein</fullName>
    </submittedName>
</protein>
<dbReference type="Proteomes" id="UP000499080">
    <property type="component" value="Unassembled WGS sequence"/>
</dbReference>
<proteinExistence type="predicted"/>
<evidence type="ECO:0000313" key="2">
    <source>
        <dbReference type="Proteomes" id="UP000499080"/>
    </source>
</evidence>
<accession>A0A4Y2PCY6</accession>
<name>A0A4Y2PCY6_ARAVE</name>
<reference evidence="1 2" key="1">
    <citation type="journal article" date="2019" name="Sci. Rep.">
        <title>Orb-weaving spider Araneus ventricosus genome elucidates the spidroin gene catalogue.</title>
        <authorList>
            <person name="Kono N."/>
            <person name="Nakamura H."/>
            <person name="Ohtoshi R."/>
            <person name="Moran D.A.P."/>
            <person name="Shinohara A."/>
            <person name="Yoshida Y."/>
            <person name="Fujiwara M."/>
            <person name="Mori M."/>
            <person name="Tomita M."/>
            <person name="Arakawa K."/>
        </authorList>
    </citation>
    <scope>NUCLEOTIDE SEQUENCE [LARGE SCALE GENOMIC DNA]</scope>
</reference>
<organism evidence="1 2">
    <name type="scientific">Araneus ventricosus</name>
    <name type="common">Orbweaver spider</name>
    <name type="synonym">Epeira ventricosa</name>
    <dbReference type="NCBI Taxonomy" id="182803"/>
    <lineage>
        <taxon>Eukaryota</taxon>
        <taxon>Metazoa</taxon>
        <taxon>Ecdysozoa</taxon>
        <taxon>Arthropoda</taxon>
        <taxon>Chelicerata</taxon>
        <taxon>Arachnida</taxon>
        <taxon>Araneae</taxon>
        <taxon>Araneomorphae</taxon>
        <taxon>Entelegynae</taxon>
        <taxon>Araneoidea</taxon>
        <taxon>Araneidae</taxon>
        <taxon>Araneus</taxon>
    </lineage>
</organism>
<evidence type="ECO:0000313" key="1">
    <source>
        <dbReference type="EMBL" id="GBN48919.1"/>
    </source>
</evidence>
<dbReference type="EMBL" id="BGPR01010966">
    <property type="protein sequence ID" value="GBN48919.1"/>
    <property type="molecule type" value="Genomic_DNA"/>
</dbReference>
<comment type="caution">
    <text evidence="1">The sequence shown here is derived from an EMBL/GenBank/DDBJ whole genome shotgun (WGS) entry which is preliminary data.</text>
</comment>
<keyword evidence="2" id="KW-1185">Reference proteome</keyword>
<dbReference type="AlphaFoldDB" id="A0A4Y2PCY6"/>
<sequence length="279" mass="32416">MVFCIERFSSSLCLVYSTDQGVSDLYPDCFDLTEPVYGIICKLQELYEEEFDIVLAKIFNSKEYRCSEFHMKIILSSCMKLSSTQSYFHFMVVSSLISATVFDLFTKVKAKCFIFAKIASLCLIAVYDRCYKNFFKENEESDSLDSFCERIWHLSLTEGDESILQLASQHKINPLIASLCDVDAENFELYDSEMEMLDDIIRSNPPEEIKEDPAILLSRWGEFHYSSDDKSDVEEAMDCLNLGEISKYSSRLNRICEFCGRKCFKLLMAFERHIKKKRI</sequence>